<dbReference type="InterPro" id="IPR024923">
    <property type="entry name" value="PG_synth_SpoVB"/>
</dbReference>
<dbReference type="PIRSF" id="PIRSF038958">
    <property type="entry name" value="PG_synth_SpoVB"/>
    <property type="match status" value="1"/>
</dbReference>
<protein>
    <submittedName>
        <fullName evidence="7">Polysaccharide biosynthesis protein</fullName>
    </submittedName>
</protein>
<dbReference type="PANTHER" id="PTHR30250:SF29">
    <property type="entry name" value="POLYSACCHARIDE BIOSYNTHESIS PROTEIN C-TERMINAL DOMAIN-CONTAINING PROTEIN"/>
    <property type="match status" value="1"/>
</dbReference>
<feature type="transmembrane region" description="Helical" evidence="6">
    <location>
        <begin position="331"/>
        <end position="350"/>
    </location>
</feature>
<dbReference type="AlphaFoldDB" id="A0A5C6VJD7"/>
<gene>
    <name evidence="7" type="ORF">FS935_20865</name>
</gene>
<comment type="caution">
    <text evidence="7">The sequence shown here is derived from an EMBL/GenBank/DDBJ whole genome shotgun (WGS) entry which is preliminary data.</text>
</comment>
<accession>A0A5C6VJD7</accession>
<evidence type="ECO:0000256" key="1">
    <source>
        <dbReference type="ARBA" id="ARBA00004651"/>
    </source>
</evidence>
<dbReference type="OrthoDB" id="9775950at2"/>
<keyword evidence="8" id="KW-1185">Reference proteome</keyword>
<dbReference type="Pfam" id="PF01943">
    <property type="entry name" value="Polysacc_synt"/>
    <property type="match status" value="1"/>
</dbReference>
<comment type="subcellular location">
    <subcellularLocation>
        <location evidence="1">Cell membrane</location>
        <topology evidence="1">Multi-pass membrane protein</topology>
    </subcellularLocation>
</comment>
<feature type="transmembrane region" description="Helical" evidence="6">
    <location>
        <begin position="391"/>
        <end position="411"/>
    </location>
</feature>
<feature type="transmembrane region" description="Helical" evidence="6">
    <location>
        <begin position="52"/>
        <end position="70"/>
    </location>
</feature>
<name>A0A5C6VJD7_9BACI</name>
<dbReference type="InterPro" id="IPR050833">
    <property type="entry name" value="Poly_Biosynth_Transport"/>
</dbReference>
<organism evidence="7 8">
    <name type="scientific">Metabacillus litoralis</name>
    <dbReference type="NCBI Taxonomy" id="152268"/>
    <lineage>
        <taxon>Bacteria</taxon>
        <taxon>Bacillati</taxon>
        <taxon>Bacillota</taxon>
        <taxon>Bacilli</taxon>
        <taxon>Bacillales</taxon>
        <taxon>Bacillaceae</taxon>
        <taxon>Metabacillus</taxon>
    </lineage>
</organism>
<keyword evidence="4 6" id="KW-1133">Transmembrane helix</keyword>
<keyword evidence="2" id="KW-1003">Cell membrane</keyword>
<dbReference type="GO" id="GO:0005886">
    <property type="term" value="C:plasma membrane"/>
    <property type="evidence" value="ECO:0007669"/>
    <property type="project" value="UniProtKB-SubCell"/>
</dbReference>
<feature type="transmembrane region" description="Helical" evidence="6">
    <location>
        <begin position="91"/>
        <end position="111"/>
    </location>
</feature>
<evidence type="ECO:0000256" key="6">
    <source>
        <dbReference type="SAM" id="Phobius"/>
    </source>
</evidence>
<feature type="transmembrane region" description="Helical" evidence="6">
    <location>
        <begin position="12"/>
        <end position="32"/>
    </location>
</feature>
<dbReference type="InterPro" id="IPR002797">
    <property type="entry name" value="Polysacc_synth"/>
</dbReference>
<proteinExistence type="predicted"/>
<feature type="transmembrane region" description="Helical" evidence="6">
    <location>
        <begin position="123"/>
        <end position="144"/>
    </location>
</feature>
<reference evidence="7 8" key="1">
    <citation type="journal article" date="2005" name="Int. J. Syst. Evol. Microbiol.">
        <title>Bacillus litoralis sp. nov., isolated from a tidal flat of the Yellow Sea in Korea.</title>
        <authorList>
            <person name="Yoon J.H."/>
            <person name="Oh T.K."/>
        </authorList>
    </citation>
    <scope>NUCLEOTIDE SEQUENCE [LARGE SCALE GENOMIC DNA]</scope>
    <source>
        <strain evidence="7 8">SW-211</strain>
    </source>
</reference>
<feature type="transmembrane region" description="Helical" evidence="6">
    <location>
        <begin position="451"/>
        <end position="472"/>
    </location>
</feature>
<dbReference type="Proteomes" id="UP000321363">
    <property type="component" value="Unassembled WGS sequence"/>
</dbReference>
<dbReference type="RefSeq" id="WP_146950576.1">
    <property type="nucleotide sequence ID" value="NZ_VOQF01000020.1"/>
</dbReference>
<evidence type="ECO:0000256" key="3">
    <source>
        <dbReference type="ARBA" id="ARBA00022692"/>
    </source>
</evidence>
<keyword evidence="3 6" id="KW-0812">Transmembrane</keyword>
<keyword evidence="5 6" id="KW-0472">Membrane</keyword>
<feature type="transmembrane region" description="Helical" evidence="6">
    <location>
        <begin position="362"/>
        <end position="384"/>
    </location>
</feature>
<feature type="transmembrane region" description="Helical" evidence="6">
    <location>
        <begin position="484"/>
        <end position="505"/>
    </location>
</feature>
<dbReference type="PANTHER" id="PTHR30250">
    <property type="entry name" value="PST FAMILY PREDICTED COLANIC ACID TRANSPORTER"/>
    <property type="match status" value="1"/>
</dbReference>
<feature type="transmembrane region" description="Helical" evidence="6">
    <location>
        <begin position="417"/>
        <end position="439"/>
    </location>
</feature>
<feature type="transmembrane region" description="Helical" evidence="6">
    <location>
        <begin position="238"/>
        <end position="258"/>
    </location>
</feature>
<evidence type="ECO:0000256" key="5">
    <source>
        <dbReference type="ARBA" id="ARBA00023136"/>
    </source>
</evidence>
<dbReference type="EMBL" id="VOQF01000020">
    <property type="protein sequence ID" value="TXC85010.1"/>
    <property type="molecule type" value="Genomic_DNA"/>
</dbReference>
<evidence type="ECO:0000313" key="8">
    <source>
        <dbReference type="Proteomes" id="UP000321363"/>
    </source>
</evidence>
<feature type="transmembrane region" description="Helical" evidence="6">
    <location>
        <begin position="190"/>
        <end position="211"/>
    </location>
</feature>
<dbReference type="CDD" id="cd13124">
    <property type="entry name" value="MATE_SpoVB_like"/>
    <property type="match status" value="1"/>
</dbReference>
<evidence type="ECO:0000256" key="4">
    <source>
        <dbReference type="ARBA" id="ARBA00022989"/>
    </source>
</evidence>
<sequence>MNVQKNNGDSVIQGAIILTIAGLLIKILSAVYRVPYQNIVGDIGFYIYQQVYPFYGMSVILATSGFPVIISKVMLDHGYESSHKIRSKIMTVSLLYLLAVGLLLFLPLFGFSSEIAGYMGDSHLSLLIKVTAFSFLMIPFISIIRGYFQSEQNMNPTALSQVIEQGIRVTLILASSFLMLRMGFDLYEIGIGALSSSIIGSVVAFIFLIIYSQKKQTASKIEWNLTAPIKTMDILESLAKYSMTIGISSLLLIFIQLIDALNLYSLLIHNGMDETLAKQTKGIYDRGQPLIQLGTVVATSLALSLVPVLAQAKMKKNREFIKEQIELSLKLCIVIAGGAAIGLMSIMKPINIMLFTNSDGTNVLIVLSFSVLFTSLALTQFAILQGLGYTFFPVVSVLIGVGIKYIANQWLIPEFNVIGAAFSTVISYGIVVFLTYIYMLKKRYHFQSVKTLLKVTFALLIMFFSLSASLHIVEGYMSLENRLFASLVALVGVVIGGGIYGLAILKLHIFTDRELLNIPIINKAIKLK</sequence>
<evidence type="ECO:0000256" key="2">
    <source>
        <dbReference type="ARBA" id="ARBA00022475"/>
    </source>
</evidence>
<evidence type="ECO:0000313" key="7">
    <source>
        <dbReference type="EMBL" id="TXC85010.1"/>
    </source>
</evidence>
<feature type="transmembrane region" description="Helical" evidence="6">
    <location>
        <begin position="290"/>
        <end position="310"/>
    </location>
</feature>